<gene>
    <name evidence="2" type="ordered locus">Swit_2179</name>
</gene>
<reference evidence="2 3" key="1">
    <citation type="journal article" date="2010" name="J. Bacteriol.">
        <title>Genome sequence of the dioxin-mineralizing bacterium Sphingomonas wittichii RW1.</title>
        <authorList>
            <person name="Miller T.R."/>
            <person name="Delcher A.L."/>
            <person name="Salzberg S.L."/>
            <person name="Saunders E."/>
            <person name="Detter J.C."/>
            <person name="Halden R.U."/>
        </authorList>
    </citation>
    <scope>NUCLEOTIDE SEQUENCE [LARGE SCALE GENOMIC DNA]</scope>
    <source>
        <strain evidence="3">DSM 6014 / CCUG 31198 / JCM 15750 / NBRC 105917 / EY 4224 / RW1</strain>
    </source>
</reference>
<proteinExistence type="predicted"/>
<name>A0A9J9LE96_RHIWR</name>
<keyword evidence="3" id="KW-1185">Reference proteome</keyword>
<dbReference type="Proteomes" id="UP000001989">
    <property type="component" value="Chromosome"/>
</dbReference>
<sequence length="1008" mass="103529">MDIVARLKMNGQNFSAELGKVLGDAERKFGNSGSVIGRNLGDGIGGGLQTAASRVPVLGNALAGLSGTALVTAAGLGAVTLAMAHGVTGIEEYEGGVRRLDAALRATGNTTGLTRDQLIALANDMEGAWVTPAEDIMAAEQVLASFGGVAGSVFERAIAGAADLSEVFGGDLSSNAEKVGTVLQNLAQGEVKGLERGFKFLGTETLNSIGHLAKVGKTAEAQEALLTALEERIGGSKEAGGKGLNGAFFRLGESINGVIENLTRSTGVYEGSITWVDALTVKVNKLADSIDRVGAGRTLGSLWMGYGLPDGPGAGAPEKLTDDPYGLNRPGLSLGDIIARKAAGDAYESAEAQRKAEDAREAAEKASKKAREDREREAEREASDLARRLEAVRDKYGTTTTAARDYADALADINRLTDAGKLDGTEAGLLRLEAYRRKAAADTEAMRRAISATGATDLRDLVENGDVAAGIVGEKGKAAIDDFVDYYHDRHIAAIEDMADIMTDLIGGKAGRLIGDLISVAGGGRANNSALNLLLKWKGTPPIVGEPGDNGEVAGSVDKLGKHMEGIFGLSGEFTQSLGRMLAGAGLGAAAGSLVGSSQASQFGAMAGGALGEKAGDMLGKTFGKQLGKLAGFAGPLGSIAGGLVGSAIGGLLGGVKWGASTISFSGGEFSAGKATGNSGSARQNASASANSVVNSLERIVEQLGGTVLSSPNITIGQRHGDYRVNTGGTSLKIKKGAVEFDDDQQGAVEYAIRQMLAGAVINGISQAAKNVLNNPDNDLEEAVAKAGYIEAIPKALKARLDPVGAAIDALNDKWEKTVEALREGGAGAEQMAEAQRLYNLELEDVKINTKAASASLNEFLKGLKVGSSSPLSLRDQEAAAKAELQPFLDRIAAGSSIDQDAYQSAAQTFLDIERQLYGSTTAFFTAFDQIQAATAKAIATIDNAVPISDPAADPFAEKTATATQTSAQLLDQISGQLQGQSAQLAALLEAFKANGGGFGFIGGGRAF</sequence>
<evidence type="ECO:0000313" key="3">
    <source>
        <dbReference type="Proteomes" id="UP000001989"/>
    </source>
</evidence>
<accession>A0A9J9LE96</accession>
<dbReference type="AlphaFoldDB" id="A0A9J9LE96"/>
<feature type="region of interest" description="Disordered" evidence="1">
    <location>
        <begin position="350"/>
        <end position="383"/>
    </location>
</feature>
<protein>
    <submittedName>
        <fullName evidence="2">Uncharacterized protein</fullName>
    </submittedName>
</protein>
<evidence type="ECO:0000313" key="2">
    <source>
        <dbReference type="EMBL" id="ABQ68538.1"/>
    </source>
</evidence>
<feature type="compositionally biased region" description="Basic and acidic residues" evidence="1">
    <location>
        <begin position="351"/>
        <end position="383"/>
    </location>
</feature>
<dbReference type="KEGG" id="swi:Swit_2179"/>
<dbReference type="OrthoDB" id="7580618at2"/>
<dbReference type="EMBL" id="CP000699">
    <property type="protein sequence ID" value="ABQ68538.1"/>
    <property type="molecule type" value="Genomic_DNA"/>
</dbReference>
<evidence type="ECO:0000256" key="1">
    <source>
        <dbReference type="SAM" id="MobiDB-lite"/>
    </source>
</evidence>
<organism evidence="2 3">
    <name type="scientific">Rhizorhabdus wittichii (strain DSM 6014 / CCUG 31198 / JCM 15750 / NBRC 105917 / EY 4224 / RW1)</name>
    <name type="common">Sphingomonas wittichii</name>
    <dbReference type="NCBI Taxonomy" id="392499"/>
    <lineage>
        <taxon>Bacteria</taxon>
        <taxon>Pseudomonadati</taxon>
        <taxon>Pseudomonadota</taxon>
        <taxon>Alphaproteobacteria</taxon>
        <taxon>Sphingomonadales</taxon>
        <taxon>Sphingomonadaceae</taxon>
        <taxon>Rhizorhabdus</taxon>
    </lineage>
</organism>